<gene>
    <name evidence="1" type="ORF">CC86DRAFT_374198</name>
</gene>
<dbReference type="Proteomes" id="UP000799424">
    <property type="component" value="Unassembled WGS sequence"/>
</dbReference>
<dbReference type="SUPFAM" id="SSF54593">
    <property type="entry name" value="Glyoxalase/Bleomycin resistance protein/Dihydroxybiphenyl dioxygenase"/>
    <property type="match status" value="1"/>
</dbReference>
<dbReference type="PANTHER" id="PTHR33993">
    <property type="entry name" value="GLYOXALASE-RELATED"/>
    <property type="match status" value="1"/>
</dbReference>
<name>A0A6A6ZIF4_9PLEO</name>
<accession>A0A6A6ZIF4</accession>
<dbReference type="EMBL" id="MU006240">
    <property type="protein sequence ID" value="KAF2820489.1"/>
    <property type="molecule type" value="Genomic_DNA"/>
</dbReference>
<dbReference type="Gene3D" id="3.10.180.10">
    <property type="entry name" value="2,3-Dihydroxybiphenyl 1,2-Dioxygenase, domain 1"/>
    <property type="match status" value="1"/>
</dbReference>
<keyword evidence="2" id="KW-1185">Reference proteome</keyword>
<dbReference type="CDD" id="cd07247">
    <property type="entry name" value="SgaA_N_like"/>
    <property type="match status" value="1"/>
</dbReference>
<dbReference type="AlphaFoldDB" id="A0A6A6ZIF4"/>
<sequence length="146" mass="15975">MSSEAKKEAPPVPPVGAPCWIEIMAAEPQKLKEFYAALFPAWKFEAATADAPTTVVQYTFEQPSGLSGGIVKLPDHCPKPGEQPMGIGSTVYYFVESIDEIEKNIVQLGGVKVLPKSAEREHGWFANFKDPQGNRFGVYEANRGSM</sequence>
<dbReference type="InterPro" id="IPR029068">
    <property type="entry name" value="Glyas_Bleomycin-R_OHBP_Dase"/>
</dbReference>
<reference evidence="1" key="1">
    <citation type="journal article" date="2020" name="Stud. Mycol.">
        <title>101 Dothideomycetes genomes: a test case for predicting lifestyles and emergence of pathogens.</title>
        <authorList>
            <person name="Haridas S."/>
            <person name="Albert R."/>
            <person name="Binder M."/>
            <person name="Bloem J."/>
            <person name="Labutti K."/>
            <person name="Salamov A."/>
            <person name="Andreopoulos B."/>
            <person name="Baker S."/>
            <person name="Barry K."/>
            <person name="Bills G."/>
            <person name="Bluhm B."/>
            <person name="Cannon C."/>
            <person name="Castanera R."/>
            <person name="Culley D."/>
            <person name="Daum C."/>
            <person name="Ezra D."/>
            <person name="Gonzalez J."/>
            <person name="Henrissat B."/>
            <person name="Kuo A."/>
            <person name="Liang C."/>
            <person name="Lipzen A."/>
            <person name="Lutzoni F."/>
            <person name="Magnuson J."/>
            <person name="Mondo S."/>
            <person name="Nolan M."/>
            <person name="Ohm R."/>
            <person name="Pangilinan J."/>
            <person name="Park H.-J."/>
            <person name="Ramirez L."/>
            <person name="Alfaro M."/>
            <person name="Sun H."/>
            <person name="Tritt A."/>
            <person name="Yoshinaga Y."/>
            <person name="Zwiers L.-H."/>
            <person name="Turgeon B."/>
            <person name="Goodwin S."/>
            <person name="Spatafora J."/>
            <person name="Crous P."/>
            <person name="Grigoriev I."/>
        </authorList>
    </citation>
    <scope>NUCLEOTIDE SEQUENCE</scope>
    <source>
        <strain evidence="1">CBS 113818</strain>
    </source>
</reference>
<dbReference type="InterPro" id="IPR052164">
    <property type="entry name" value="Anthracycline_SecMetBiosynth"/>
</dbReference>
<evidence type="ECO:0008006" key="3">
    <source>
        <dbReference type="Google" id="ProtNLM"/>
    </source>
</evidence>
<dbReference type="OrthoDB" id="447346at2759"/>
<evidence type="ECO:0000313" key="1">
    <source>
        <dbReference type="EMBL" id="KAF2820489.1"/>
    </source>
</evidence>
<evidence type="ECO:0000313" key="2">
    <source>
        <dbReference type="Proteomes" id="UP000799424"/>
    </source>
</evidence>
<dbReference type="PANTHER" id="PTHR33993:SF14">
    <property type="entry name" value="GB|AAF24581.1"/>
    <property type="match status" value="1"/>
</dbReference>
<protein>
    <recommendedName>
        <fullName evidence="3">VOC domain-containing protein</fullName>
    </recommendedName>
</protein>
<organism evidence="1 2">
    <name type="scientific">Ophiobolus disseminans</name>
    <dbReference type="NCBI Taxonomy" id="1469910"/>
    <lineage>
        <taxon>Eukaryota</taxon>
        <taxon>Fungi</taxon>
        <taxon>Dikarya</taxon>
        <taxon>Ascomycota</taxon>
        <taxon>Pezizomycotina</taxon>
        <taxon>Dothideomycetes</taxon>
        <taxon>Pleosporomycetidae</taxon>
        <taxon>Pleosporales</taxon>
        <taxon>Pleosporineae</taxon>
        <taxon>Phaeosphaeriaceae</taxon>
        <taxon>Ophiobolus</taxon>
    </lineage>
</organism>
<proteinExistence type="predicted"/>